<gene>
    <name evidence="1" type="ORF">ACFQS1_39690</name>
</gene>
<protein>
    <submittedName>
        <fullName evidence="1">Uncharacterized protein</fullName>
    </submittedName>
</protein>
<dbReference type="RefSeq" id="WP_378978098.1">
    <property type="nucleotide sequence ID" value="NZ_JBHTBJ010000077.1"/>
</dbReference>
<comment type="caution">
    <text evidence="1">The sequence shown here is derived from an EMBL/GenBank/DDBJ whole genome shotgun (WGS) entry which is preliminary data.</text>
</comment>
<organism evidence="1 2">
    <name type="scientific">Paractinoplanes rhizophilus</name>
    <dbReference type="NCBI Taxonomy" id="1416877"/>
    <lineage>
        <taxon>Bacteria</taxon>
        <taxon>Bacillati</taxon>
        <taxon>Actinomycetota</taxon>
        <taxon>Actinomycetes</taxon>
        <taxon>Micromonosporales</taxon>
        <taxon>Micromonosporaceae</taxon>
        <taxon>Paractinoplanes</taxon>
    </lineage>
</organism>
<proteinExistence type="predicted"/>
<name>A0ABW2I5M8_9ACTN</name>
<evidence type="ECO:0000313" key="2">
    <source>
        <dbReference type="Proteomes" id="UP001596548"/>
    </source>
</evidence>
<evidence type="ECO:0000313" key="1">
    <source>
        <dbReference type="EMBL" id="MFC7280118.1"/>
    </source>
</evidence>
<sequence length="230" mass="23403">MILRLVVADGSQTPAVAESVEVAEDGAISGWRGVSAGGVGWFAGQLPAGELAQIRALVDAAGPAPAAMPPPDAAEEVLELAATGPVSIAGIGDGPGDWALLAAVARRLLDRLTDFPRAAVAVEPAPKLARLVHRGADPLRLDLGTVAVRATAWQGYYEPAGDWSGVIEGPGEIEAGPGWSYDIPVGLDADGVTYLAVDFVILSGPTRVSVRAKHEPAISPPADDVADLGA</sequence>
<keyword evidence="2" id="KW-1185">Reference proteome</keyword>
<dbReference type="Proteomes" id="UP001596548">
    <property type="component" value="Unassembled WGS sequence"/>
</dbReference>
<dbReference type="EMBL" id="JBHTBJ010000077">
    <property type="protein sequence ID" value="MFC7280118.1"/>
    <property type="molecule type" value="Genomic_DNA"/>
</dbReference>
<reference evidence="2" key="1">
    <citation type="journal article" date="2019" name="Int. J. Syst. Evol. Microbiol.">
        <title>The Global Catalogue of Microorganisms (GCM) 10K type strain sequencing project: providing services to taxonomists for standard genome sequencing and annotation.</title>
        <authorList>
            <consortium name="The Broad Institute Genomics Platform"/>
            <consortium name="The Broad Institute Genome Sequencing Center for Infectious Disease"/>
            <person name="Wu L."/>
            <person name="Ma J."/>
        </authorList>
    </citation>
    <scope>NUCLEOTIDE SEQUENCE [LARGE SCALE GENOMIC DNA]</scope>
    <source>
        <strain evidence="2">XZYJT-10</strain>
    </source>
</reference>
<accession>A0ABW2I5M8</accession>